<dbReference type="PANTHER" id="PTHR34220">
    <property type="entry name" value="SENSOR HISTIDINE KINASE YPDA"/>
    <property type="match status" value="1"/>
</dbReference>
<evidence type="ECO:0000256" key="5">
    <source>
        <dbReference type="ARBA" id="ARBA00022692"/>
    </source>
</evidence>
<gene>
    <name evidence="14" type="ORF">GCM10008013_05210</name>
</gene>
<keyword evidence="3" id="KW-0597">Phosphoprotein</keyword>
<evidence type="ECO:0000256" key="10">
    <source>
        <dbReference type="ARBA" id="ARBA00023012"/>
    </source>
</evidence>
<evidence type="ECO:0000259" key="13">
    <source>
        <dbReference type="PROSITE" id="PS50885"/>
    </source>
</evidence>
<evidence type="ECO:0000256" key="6">
    <source>
        <dbReference type="ARBA" id="ARBA00022741"/>
    </source>
</evidence>
<organism evidence="14 15">
    <name type="scientific">Paenibacillus segetis</name>
    <dbReference type="NCBI Taxonomy" id="1325360"/>
    <lineage>
        <taxon>Bacteria</taxon>
        <taxon>Bacillati</taxon>
        <taxon>Bacillota</taxon>
        <taxon>Bacilli</taxon>
        <taxon>Bacillales</taxon>
        <taxon>Paenibacillaceae</taxon>
        <taxon>Paenibacillus</taxon>
    </lineage>
</organism>
<evidence type="ECO:0000256" key="4">
    <source>
        <dbReference type="ARBA" id="ARBA00022679"/>
    </source>
</evidence>
<keyword evidence="10" id="KW-0902">Two-component regulatory system</keyword>
<feature type="transmembrane region" description="Helical" evidence="12">
    <location>
        <begin position="12"/>
        <end position="33"/>
    </location>
</feature>
<name>A0ABQ1Y581_9BACL</name>
<evidence type="ECO:0000256" key="12">
    <source>
        <dbReference type="SAM" id="Phobius"/>
    </source>
</evidence>
<comment type="caution">
    <text evidence="14">The sequence shown here is derived from an EMBL/GenBank/DDBJ whole genome shotgun (WGS) entry which is preliminary data.</text>
</comment>
<keyword evidence="7 14" id="KW-0418">Kinase</keyword>
<feature type="domain" description="HAMP" evidence="13">
    <location>
        <begin position="306"/>
        <end position="358"/>
    </location>
</feature>
<evidence type="ECO:0000256" key="3">
    <source>
        <dbReference type="ARBA" id="ARBA00022553"/>
    </source>
</evidence>
<dbReference type="InterPro" id="IPR050640">
    <property type="entry name" value="Bact_2-comp_sensor_kinase"/>
</dbReference>
<sequence length="588" mass="67839">MNWLKKSLFRKLLIGMLFATVVPLLLSSIIAYYTTSNSMKQQVIDLNHNAMEIISNNLKIYFQDLNMLTGSFYVDPELMSYLRSEETPALQKISIYNKVNAMYISRLEFHGVRYFSNMKQQSFTSSDVGNREMDKMLEDYDEIQGESIVYSVKSLGDKRILLMQKNLIDYPESTILGTLNIYVGLDEIDKLIQSQVLKDNAYFLMINNQKQLLYTSVADSVADTAEVRDIQSNLLVNKGSFEGEMDGKKGVFIYINNTNENLPFTLVKFVSDSVINESAYKTLNRSTMIQLMAVIFVVILAIILSYFIILPIKRLLRSMARVEQGNFDIRKDSQRVDELGILEDRFYIMVRNLDDFMNREYRNRLELSTAQLKMLQAQINPHFLYNTMQYIGTIALKMKAYEISDKISELGSILRYSMDFHTEVVMLGDEIKHIEDYMSIQMGRFKNKLSYTMTCSPKAMSIEVPKMLLQPFIENSIVHGIEQGRGYGSIQLEIDTIPDEAVSPILRIRITDNGKGIKEEKMDAIRKEYMEDKLHYGQNGIGIINVLQRLRLSYGSDFTWEITSIPYEATTISLFIVLNSQEIMEEIQ</sequence>
<evidence type="ECO:0000256" key="7">
    <source>
        <dbReference type="ARBA" id="ARBA00022777"/>
    </source>
</evidence>
<dbReference type="InterPro" id="IPR010559">
    <property type="entry name" value="Sig_transdc_His_kin_internal"/>
</dbReference>
<dbReference type="SUPFAM" id="SSF55874">
    <property type="entry name" value="ATPase domain of HSP90 chaperone/DNA topoisomerase II/histidine kinase"/>
    <property type="match status" value="1"/>
</dbReference>
<accession>A0ABQ1Y581</accession>
<dbReference type="PANTHER" id="PTHR34220:SF11">
    <property type="entry name" value="SENSOR PROTEIN KINASE HPTS"/>
    <property type="match status" value="1"/>
</dbReference>
<evidence type="ECO:0000256" key="9">
    <source>
        <dbReference type="ARBA" id="ARBA00022989"/>
    </source>
</evidence>
<comment type="subcellular location">
    <subcellularLocation>
        <location evidence="1">Cell membrane</location>
        <topology evidence="1">Multi-pass membrane protein</topology>
    </subcellularLocation>
</comment>
<keyword evidence="5 12" id="KW-0812">Transmembrane</keyword>
<dbReference type="Pfam" id="PF06580">
    <property type="entry name" value="His_kinase"/>
    <property type="match status" value="1"/>
</dbReference>
<protein>
    <submittedName>
        <fullName evidence="14">Sensor histidine kinase</fullName>
    </submittedName>
</protein>
<dbReference type="SMART" id="SM00304">
    <property type="entry name" value="HAMP"/>
    <property type="match status" value="1"/>
</dbReference>
<proteinExistence type="predicted"/>
<dbReference type="SUPFAM" id="SSF158472">
    <property type="entry name" value="HAMP domain-like"/>
    <property type="match status" value="1"/>
</dbReference>
<keyword evidence="8" id="KW-0067">ATP-binding</keyword>
<dbReference type="Pfam" id="PF02518">
    <property type="entry name" value="HATPase_c"/>
    <property type="match status" value="1"/>
</dbReference>
<dbReference type="Gene3D" id="3.30.450.20">
    <property type="entry name" value="PAS domain"/>
    <property type="match status" value="1"/>
</dbReference>
<evidence type="ECO:0000313" key="15">
    <source>
        <dbReference type="Proteomes" id="UP000659344"/>
    </source>
</evidence>
<evidence type="ECO:0000256" key="1">
    <source>
        <dbReference type="ARBA" id="ARBA00004651"/>
    </source>
</evidence>
<keyword evidence="6" id="KW-0547">Nucleotide-binding</keyword>
<evidence type="ECO:0000256" key="2">
    <source>
        <dbReference type="ARBA" id="ARBA00022475"/>
    </source>
</evidence>
<dbReference type="Gene3D" id="3.30.565.10">
    <property type="entry name" value="Histidine kinase-like ATPase, C-terminal domain"/>
    <property type="match status" value="1"/>
</dbReference>
<dbReference type="RefSeq" id="WP_188535531.1">
    <property type="nucleotide sequence ID" value="NZ_BMFT01000001.1"/>
</dbReference>
<feature type="transmembrane region" description="Helical" evidence="12">
    <location>
        <begin position="288"/>
        <end position="309"/>
    </location>
</feature>
<dbReference type="PROSITE" id="PS50885">
    <property type="entry name" value="HAMP"/>
    <property type="match status" value="1"/>
</dbReference>
<dbReference type="GO" id="GO:0016301">
    <property type="term" value="F:kinase activity"/>
    <property type="evidence" value="ECO:0007669"/>
    <property type="project" value="UniProtKB-KW"/>
</dbReference>
<keyword evidence="15" id="KW-1185">Reference proteome</keyword>
<evidence type="ECO:0000256" key="11">
    <source>
        <dbReference type="ARBA" id="ARBA00023136"/>
    </source>
</evidence>
<dbReference type="Pfam" id="PF00672">
    <property type="entry name" value="HAMP"/>
    <property type="match status" value="1"/>
</dbReference>
<dbReference type="InterPro" id="IPR003660">
    <property type="entry name" value="HAMP_dom"/>
</dbReference>
<evidence type="ECO:0000256" key="8">
    <source>
        <dbReference type="ARBA" id="ARBA00022840"/>
    </source>
</evidence>
<reference evidence="15" key="1">
    <citation type="journal article" date="2019" name="Int. J. Syst. Evol. Microbiol.">
        <title>The Global Catalogue of Microorganisms (GCM) 10K type strain sequencing project: providing services to taxonomists for standard genome sequencing and annotation.</title>
        <authorList>
            <consortium name="The Broad Institute Genomics Platform"/>
            <consortium name="The Broad Institute Genome Sequencing Center for Infectious Disease"/>
            <person name="Wu L."/>
            <person name="Ma J."/>
        </authorList>
    </citation>
    <scope>NUCLEOTIDE SEQUENCE [LARGE SCALE GENOMIC DNA]</scope>
    <source>
        <strain evidence="15">CGMCC 1.12769</strain>
    </source>
</reference>
<dbReference type="InterPro" id="IPR003594">
    <property type="entry name" value="HATPase_dom"/>
</dbReference>
<dbReference type="CDD" id="cd06225">
    <property type="entry name" value="HAMP"/>
    <property type="match status" value="1"/>
</dbReference>
<dbReference type="InterPro" id="IPR036890">
    <property type="entry name" value="HATPase_C_sf"/>
</dbReference>
<dbReference type="EMBL" id="BMFT01000001">
    <property type="protein sequence ID" value="GGH12656.1"/>
    <property type="molecule type" value="Genomic_DNA"/>
</dbReference>
<keyword evidence="4" id="KW-0808">Transferase</keyword>
<dbReference type="Gene3D" id="1.10.8.500">
    <property type="entry name" value="HAMP domain in histidine kinase"/>
    <property type="match status" value="1"/>
</dbReference>
<keyword evidence="11 12" id="KW-0472">Membrane</keyword>
<dbReference type="Proteomes" id="UP000659344">
    <property type="component" value="Unassembled WGS sequence"/>
</dbReference>
<evidence type="ECO:0000313" key="14">
    <source>
        <dbReference type="EMBL" id="GGH12656.1"/>
    </source>
</evidence>
<keyword evidence="9 12" id="KW-1133">Transmembrane helix</keyword>
<keyword evidence="2" id="KW-1003">Cell membrane</keyword>